<reference evidence="1" key="1">
    <citation type="journal article" date="2019" name="bioRxiv">
        <title>The Genome of the Zebra Mussel, Dreissena polymorpha: A Resource for Invasive Species Research.</title>
        <authorList>
            <person name="McCartney M.A."/>
            <person name="Auch B."/>
            <person name="Kono T."/>
            <person name="Mallez S."/>
            <person name="Zhang Y."/>
            <person name="Obille A."/>
            <person name="Becker A."/>
            <person name="Abrahante J.E."/>
            <person name="Garbe J."/>
            <person name="Badalamenti J.P."/>
            <person name="Herman A."/>
            <person name="Mangelson H."/>
            <person name="Liachko I."/>
            <person name="Sullivan S."/>
            <person name="Sone E.D."/>
            <person name="Koren S."/>
            <person name="Silverstein K.A.T."/>
            <person name="Beckman K.B."/>
            <person name="Gohl D.M."/>
        </authorList>
    </citation>
    <scope>NUCLEOTIDE SEQUENCE</scope>
    <source>
        <strain evidence="1">Duluth1</strain>
        <tissue evidence="1">Whole animal</tissue>
    </source>
</reference>
<organism evidence="1 2">
    <name type="scientific">Dreissena polymorpha</name>
    <name type="common">Zebra mussel</name>
    <name type="synonym">Mytilus polymorpha</name>
    <dbReference type="NCBI Taxonomy" id="45954"/>
    <lineage>
        <taxon>Eukaryota</taxon>
        <taxon>Metazoa</taxon>
        <taxon>Spiralia</taxon>
        <taxon>Lophotrochozoa</taxon>
        <taxon>Mollusca</taxon>
        <taxon>Bivalvia</taxon>
        <taxon>Autobranchia</taxon>
        <taxon>Heteroconchia</taxon>
        <taxon>Euheterodonta</taxon>
        <taxon>Imparidentia</taxon>
        <taxon>Neoheterodontei</taxon>
        <taxon>Myida</taxon>
        <taxon>Dreissenoidea</taxon>
        <taxon>Dreissenidae</taxon>
        <taxon>Dreissena</taxon>
    </lineage>
</organism>
<name>A0A9D4D8I8_DREPO</name>
<evidence type="ECO:0000313" key="2">
    <source>
        <dbReference type="Proteomes" id="UP000828390"/>
    </source>
</evidence>
<keyword evidence="2" id="KW-1185">Reference proteome</keyword>
<dbReference type="Proteomes" id="UP000828390">
    <property type="component" value="Unassembled WGS sequence"/>
</dbReference>
<accession>A0A9D4D8I8</accession>
<gene>
    <name evidence="1" type="ORF">DPMN_045850</name>
</gene>
<dbReference type="AlphaFoldDB" id="A0A9D4D8I8"/>
<comment type="caution">
    <text evidence="1">The sequence shown here is derived from an EMBL/GenBank/DDBJ whole genome shotgun (WGS) entry which is preliminary data.</text>
</comment>
<evidence type="ECO:0000313" key="1">
    <source>
        <dbReference type="EMBL" id="KAH3739203.1"/>
    </source>
</evidence>
<protein>
    <submittedName>
        <fullName evidence="1">Uncharacterized protein</fullName>
    </submittedName>
</protein>
<reference evidence="1" key="2">
    <citation type="submission" date="2020-11" db="EMBL/GenBank/DDBJ databases">
        <authorList>
            <person name="McCartney M.A."/>
            <person name="Auch B."/>
            <person name="Kono T."/>
            <person name="Mallez S."/>
            <person name="Becker A."/>
            <person name="Gohl D.M."/>
            <person name="Silverstein K.A.T."/>
            <person name="Koren S."/>
            <person name="Bechman K.B."/>
            <person name="Herman A."/>
            <person name="Abrahante J.E."/>
            <person name="Garbe J."/>
        </authorList>
    </citation>
    <scope>NUCLEOTIDE SEQUENCE</scope>
    <source>
        <strain evidence="1">Duluth1</strain>
        <tissue evidence="1">Whole animal</tissue>
    </source>
</reference>
<dbReference type="EMBL" id="JAIWYP010000011">
    <property type="protein sequence ID" value="KAH3739203.1"/>
    <property type="molecule type" value="Genomic_DNA"/>
</dbReference>
<proteinExistence type="predicted"/>
<sequence>MIAWTRVSANADPTRINCVPELPTFGVIAGVSPTEVQWESLFLENRLYDHGILCTR</sequence>